<dbReference type="EMBL" id="CP026604">
    <property type="protein sequence ID" value="AWB67674.1"/>
    <property type="molecule type" value="Genomic_DNA"/>
</dbReference>
<dbReference type="Proteomes" id="UP000244441">
    <property type="component" value="Chromosome"/>
</dbReference>
<protein>
    <recommendedName>
        <fullName evidence="3">DNA repair protein</fullName>
    </recommendedName>
</protein>
<dbReference type="OrthoDB" id="5899712at2"/>
<organism evidence="1 2">
    <name type="scientific">Saccharobesus litoralis</name>
    <dbReference type="NCBI Taxonomy" id="2172099"/>
    <lineage>
        <taxon>Bacteria</taxon>
        <taxon>Pseudomonadati</taxon>
        <taxon>Pseudomonadota</taxon>
        <taxon>Gammaproteobacteria</taxon>
        <taxon>Alteromonadales</taxon>
        <taxon>Alteromonadaceae</taxon>
        <taxon>Saccharobesus</taxon>
    </lineage>
</organism>
<name>A0A2S0VTX5_9ALTE</name>
<proteinExistence type="predicted"/>
<dbReference type="RefSeq" id="WP_108603744.1">
    <property type="nucleotide sequence ID" value="NZ_CP026604.1"/>
</dbReference>
<sequence length="254" mass="28909">MIFQIVIGLVVALVVLAVIMNAIQQHKTKVEADKRVELAKYKAVIEDTEELLMSAGTIPVSPQLILIMHQRVLDALKAMAEVNPESKEINQRLRDAQERVKNFNPTEAQKEEDFVIPDEDRVIITMIKAVKKLRALLRTEHTKGKVDTHLFMVEDKKLEGFQLRVNVESLLKRGKAAQSSHMLGSARQYFEKALNTLAGQANRTEYVNRRQAELETILSEIAAELKSTNLADARRKGEKDKDDLDVLFQPKKKW</sequence>
<evidence type="ECO:0008006" key="3">
    <source>
        <dbReference type="Google" id="ProtNLM"/>
    </source>
</evidence>
<keyword evidence="2" id="KW-1185">Reference proteome</keyword>
<evidence type="ECO:0000313" key="2">
    <source>
        <dbReference type="Proteomes" id="UP000244441"/>
    </source>
</evidence>
<dbReference type="KEGG" id="cate:C2869_15050"/>
<dbReference type="AlphaFoldDB" id="A0A2S0VTX5"/>
<accession>A0A2S0VTX5</accession>
<reference evidence="1 2" key="1">
    <citation type="submission" date="2018-01" db="EMBL/GenBank/DDBJ databases">
        <title>Genome sequence of a Cantenovulum-like bacteria.</title>
        <authorList>
            <person name="Tan W.R."/>
            <person name="Lau N.-S."/>
            <person name="Go F."/>
            <person name="Amirul A.-A.A."/>
        </authorList>
    </citation>
    <scope>NUCLEOTIDE SEQUENCE [LARGE SCALE GENOMIC DNA]</scope>
    <source>
        <strain evidence="1 2">CCB-QB4</strain>
    </source>
</reference>
<gene>
    <name evidence="1" type="ORF">C2869_15050</name>
</gene>
<evidence type="ECO:0000313" key="1">
    <source>
        <dbReference type="EMBL" id="AWB67674.1"/>
    </source>
</evidence>